<dbReference type="OrthoDB" id="3355217at2759"/>
<sequence length="120" mass="13689">MQSNVRIEKRKLPDPPCVVCRGSGRIDCHECHGRGRTNHIQSTVLPRGEWPKWCRSCGGSGLGYCDRCLGTGEYRYIMGFQFMKRDSQDSRTYQMGDRRGSHSFTELLLNEVQLDSSAEN</sequence>
<protein>
    <submittedName>
        <fullName evidence="1">DnaJ/Hsp40 cysteine-rich domain superfamily protein</fullName>
    </submittedName>
</protein>
<organism evidence="1 2">
    <name type="scientific">Dorcoceras hygrometricum</name>
    <dbReference type="NCBI Taxonomy" id="472368"/>
    <lineage>
        <taxon>Eukaryota</taxon>
        <taxon>Viridiplantae</taxon>
        <taxon>Streptophyta</taxon>
        <taxon>Embryophyta</taxon>
        <taxon>Tracheophyta</taxon>
        <taxon>Spermatophyta</taxon>
        <taxon>Magnoliopsida</taxon>
        <taxon>eudicotyledons</taxon>
        <taxon>Gunneridae</taxon>
        <taxon>Pentapetalae</taxon>
        <taxon>asterids</taxon>
        <taxon>lamiids</taxon>
        <taxon>Lamiales</taxon>
        <taxon>Gesneriaceae</taxon>
        <taxon>Didymocarpoideae</taxon>
        <taxon>Trichosporeae</taxon>
        <taxon>Loxocarpinae</taxon>
        <taxon>Dorcoceras</taxon>
    </lineage>
</organism>
<dbReference type="AlphaFoldDB" id="A0A2Z7C9U3"/>
<gene>
    <name evidence="1" type="ORF">F511_19066</name>
</gene>
<dbReference type="SUPFAM" id="SSF57938">
    <property type="entry name" value="DnaJ/Hsp40 cysteine-rich domain"/>
    <property type="match status" value="1"/>
</dbReference>
<dbReference type="PANTHER" id="PTHR15852:SF54">
    <property type="entry name" value="PROTEIN SSUH2 HOMOLOG"/>
    <property type="match status" value="1"/>
</dbReference>
<dbReference type="InterPro" id="IPR036410">
    <property type="entry name" value="HSP_DnaJ_Cys-rich_dom_sf"/>
</dbReference>
<dbReference type="EMBL" id="KQ998108">
    <property type="protein sequence ID" value="KZV43522.1"/>
    <property type="molecule type" value="Genomic_DNA"/>
</dbReference>
<evidence type="ECO:0000313" key="1">
    <source>
        <dbReference type="EMBL" id="KZV43522.1"/>
    </source>
</evidence>
<accession>A0A2Z7C9U3</accession>
<dbReference type="Proteomes" id="UP000250235">
    <property type="component" value="Unassembled WGS sequence"/>
</dbReference>
<evidence type="ECO:0000313" key="2">
    <source>
        <dbReference type="Proteomes" id="UP000250235"/>
    </source>
</evidence>
<keyword evidence="2" id="KW-1185">Reference proteome</keyword>
<reference evidence="1 2" key="1">
    <citation type="journal article" date="2015" name="Proc. Natl. Acad. Sci. U.S.A.">
        <title>The resurrection genome of Boea hygrometrica: A blueprint for survival of dehydration.</title>
        <authorList>
            <person name="Xiao L."/>
            <person name="Yang G."/>
            <person name="Zhang L."/>
            <person name="Yang X."/>
            <person name="Zhao S."/>
            <person name="Ji Z."/>
            <person name="Zhou Q."/>
            <person name="Hu M."/>
            <person name="Wang Y."/>
            <person name="Chen M."/>
            <person name="Xu Y."/>
            <person name="Jin H."/>
            <person name="Xiao X."/>
            <person name="Hu G."/>
            <person name="Bao F."/>
            <person name="Hu Y."/>
            <person name="Wan P."/>
            <person name="Li L."/>
            <person name="Deng X."/>
            <person name="Kuang T."/>
            <person name="Xiang C."/>
            <person name="Zhu J.K."/>
            <person name="Oliver M.J."/>
            <person name="He Y."/>
        </authorList>
    </citation>
    <scope>NUCLEOTIDE SEQUENCE [LARGE SCALE GENOMIC DNA]</scope>
    <source>
        <strain evidence="2">cv. XS01</strain>
    </source>
</reference>
<dbReference type="PANTHER" id="PTHR15852">
    <property type="entry name" value="PLASTID TRANSCRIPTIONALLY ACTIVE PROTEIN"/>
    <property type="match status" value="1"/>
</dbReference>
<name>A0A2Z7C9U3_9LAMI</name>
<proteinExistence type="predicted"/>